<evidence type="ECO:0000313" key="6">
    <source>
        <dbReference type="Ensembl" id="ENSNMLP00000043252.1"/>
    </source>
</evidence>
<dbReference type="GO" id="GO:0005635">
    <property type="term" value="C:nuclear envelope"/>
    <property type="evidence" value="ECO:0007669"/>
    <property type="project" value="TreeGrafter"/>
</dbReference>
<dbReference type="PANTHER" id="PTHR24002">
    <property type="entry name" value="SOLUTE CARRIER FAMILY 22 MEMBER 18"/>
    <property type="match status" value="1"/>
</dbReference>
<dbReference type="CDD" id="cd17331">
    <property type="entry name" value="MFS_SLC22A18"/>
    <property type="match status" value="1"/>
</dbReference>
<feature type="transmembrane region" description="Helical" evidence="5">
    <location>
        <begin position="311"/>
        <end position="332"/>
    </location>
</feature>
<evidence type="ECO:0000256" key="4">
    <source>
        <dbReference type="ARBA" id="ARBA00023136"/>
    </source>
</evidence>
<comment type="subcellular location">
    <subcellularLocation>
        <location evidence="1">Membrane</location>
        <topology evidence="1">Multi-pass membrane protein</topology>
    </subcellularLocation>
</comment>
<keyword evidence="7" id="KW-1185">Reference proteome</keyword>
<dbReference type="Pfam" id="PF07690">
    <property type="entry name" value="MFS_1"/>
    <property type="match status" value="1"/>
</dbReference>
<keyword evidence="3 5" id="KW-1133">Transmembrane helix</keyword>
<evidence type="ECO:0000256" key="3">
    <source>
        <dbReference type="ARBA" id="ARBA00022989"/>
    </source>
</evidence>
<feature type="transmembrane region" description="Helical" evidence="5">
    <location>
        <begin position="173"/>
        <end position="194"/>
    </location>
</feature>
<feature type="transmembrane region" description="Helical" evidence="5">
    <location>
        <begin position="269"/>
        <end position="290"/>
    </location>
</feature>
<sequence length="428" mass="45914">MERHKMDRNAVAEAELSPARKRTVIRATYAIAALDITWMFLQFSVTPYLAKKLGLDTLWFGYLQTLVGVLQLIGNPLFGRYGLVSLSSPQVRDLFGARAALSLSCGATVVFFLLLASAEHPAMLFITNCPPSQMVVTDLSEPEKRAESLSKIGLCFGVGMIVGSTLGGHLNTLYGSLTACVGAVGSLFSLMLVLKYIPKTTKSTAAKASTEGQKSTSFGEITRLLKYPGVAPTFIVKTVAGLPSGEYFQVMFSIIALEVFKLEPQQNGYLIAVFGSLICCYLQVIQGAVIGRLTARFKERSLLLPVHRAGAAAVGLGQAYMQTVVHFCLTAAPMMLSLNVFNVITDTILTKSVPSTDTGTMLGLCAAEQSLLRTLGPTLGGFLYVNGGIKAIGLTQCVVNAAVFIVLLLLPTSRSQAQESNQRPDKQH</sequence>
<dbReference type="InterPro" id="IPR036259">
    <property type="entry name" value="MFS_trans_sf"/>
</dbReference>
<keyword evidence="4 5" id="KW-0472">Membrane</keyword>
<dbReference type="PANTHER" id="PTHR24002:SF3">
    <property type="entry name" value="SOLUTE CARRIER FAMILY 22 MEMBER 18"/>
    <property type="match status" value="1"/>
</dbReference>
<dbReference type="GO" id="GO:0022857">
    <property type="term" value="F:transmembrane transporter activity"/>
    <property type="evidence" value="ECO:0007669"/>
    <property type="project" value="InterPro"/>
</dbReference>
<feature type="transmembrane region" description="Helical" evidence="5">
    <location>
        <begin position="99"/>
        <end position="118"/>
    </location>
</feature>
<dbReference type="InterPro" id="IPR011701">
    <property type="entry name" value="MFS"/>
</dbReference>
<feature type="transmembrane region" description="Helical" evidence="5">
    <location>
        <begin position="57"/>
        <end position="78"/>
    </location>
</feature>
<protein>
    <submittedName>
        <fullName evidence="6">Solute carrier family 22 member 18</fullName>
    </submittedName>
</protein>
<organism evidence="6 7">
    <name type="scientific">Neogobius melanostomus</name>
    <name type="common">round goby</name>
    <dbReference type="NCBI Taxonomy" id="47308"/>
    <lineage>
        <taxon>Eukaryota</taxon>
        <taxon>Metazoa</taxon>
        <taxon>Chordata</taxon>
        <taxon>Craniata</taxon>
        <taxon>Vertebrata</taxon>
        <taxon>Euteleostomi</taxon>
        <taxon>Actinopterygii</taxon>
        <taxon>Neopterygii</taxon>
        <taxon>Teleostei</taxon>
        <taxon>Neoteleostei</taxon>
        <taxon>Acanthomorphata</taxon>
        <taxon>Gobiaria</taxon>
        <taxon>Gobiiformes</taxon>
        <taxon>Gobioidei</taxon>
        <taxon>Gobiidae</taxon>
        <taxon>Benthophilinae</taxon>
        <taxon>Neogobiini</taxon>
        <taxon>Neogobius</taxon>
    </lineage>
</organism>
<reference evidence="6" key="2">
    <citation type="submission" date="2025-09" db="UniProtKB">
        <authorList>
            <consortium name="Ensembl"/>
        </authorList>
    </citation>
    <scope>IDENTIFICATION</scope>
</reference>
<dbReference type="AlphaFoldDB" id="A0A8C6V6W7"/>
<feature type="transmembrane region" description="Helical" evidence="5">
    <location>
        <begin position="27"/>
        <end position="45"/>
    </location>
</feature>
<proteinExistence type="predicted"/>
<evidence type="ECO:0000256" key="5">
    <source>
        <dbReference type="SAM" id="Phobius"/>
    </source>
</evidence>
<dbReference type="Ensembl" id="ENSNMLT00000048023.1">
    <property type="protein sequence ID" value="ENSNMLP00000043252.1"/>
    <property type="gene ID" value="ENSNMLG00000026257.1"/>
</dbReference>
<evidence type="ECO:0000313" key="7">
    <source>
        <dbReference type="Proteomes" id="UP000694523"/>
    </source>
</evidence>
<dbReference type="PRINTS" id="PR01035">
    <property type="entry name" value="TCRTETA"/>
</dbReference>
<dbReference type="GO" id="GO:0016324">
    <property type="term" value="C:apical plasma membrane"/>
    <property type="evidence" value="ECO:0007669"/>
    <property type="project" value="UniProtKB-SubCell"/>
</dbReference>
<evidence type="ECO:0000256" key="2">
    <source>
        <dbReference type="ARBA" id="ARBA00022692"/>
    </source>
</evidence>
<accession>A0A8C6V6W7</accession>
<keyword evidence="2 5" id="KW-0812">Transmembrane</keyword>
<dbReference type="SUPFAM" id="SSF103473">
    <property type="entry name" value="MFS general substrate transporter"/>
    <property type="match status" value="1"/>
</dbReference>
<reference evidence="6" key="1">
    <citation type="submission" date="2025-08" db="UniProtKB">
        <authorList>
            <consortium name="Ensembl"/>
        </authorList>
    </citation>
    <scope>IDENTIFICATION</scope>
</reference>
<dbReference type="Proteomes" id="UP000694523">
    <property type="component" value="Unplaced"/>
</dbReference>
<name>A0A8C6V6W7_9GOBI</name>
<dbReference type="InterPro" id="IPR001958">
    <property type="entry name" value="Tet-R_TetA/multi-R_MdtG-like"/>
</dbReference>
<evidence type="ECO:0000256" key="1">
    <source>
        <dbReference type="ARBA" id="ARBA00004141"/>
    </source>
</evidence>
<dbReference type="Gene3D" id="1.20.1250.20">
    <property type="entry name" value="MFS general substrate transporter like domains"/>
    <property type="match status" value="1"/>
</dbReference>